<feature type="region of interest" description="Disordered" evidence="2">
    <location>
        <begin position="1"/>
        <end position="165"/>
    </location>
</feature>
<dbReference type="Proteomes" id="UP000030651">
    <property type="component" value="Unassembled WGS sequence"/>
</dbReference>
<dbReference type="GeneID" id="19267039"/>
<accession>W3XQ74</accession>
<dbReference type="OrthoDB" id="10255512at2759"/>
<sequence length="853" mass="95039">MASLARPRVDVRAAAMPGGFPSQDYCEQPDRRPAMVATGMTTDTETTSSRSSDRPAPSRGILKSTPTGMTSQNPLAARFNRRPETSHHASTYQPAPFDQGDTWPYDSPDNYDSYEHETDSQSVLSEVSTSSTQATSVASDETVTDMNCPPSGHVKHIRHVPSPTVGRVKIRPRARTSSSTELAKSPPQKRQVHIQIFPPGSAASQGHQGRELQLSRKTERDLLDKIDELENQAVSLRDVRAHLDKELAEANEKLSVRTLEARDLQKSLGHERNAKEVLARELQNQRTQLDEHRSNLSLQKGMLNDAEDERETFRGARDSLEKQLSQLARDMTAQETRHKELEAILIRKASESEQLSKSFEDKFAAQNRQLKDLESQRKSLKQTVETQDKQLGQLKSITLERDTLRSDMEKQQTVHAETLKKLIVDRDSFKSKLEAQEKQMKELDELILQRDSLKVKIQILTSENAALNGDKGRLEERKNRLKDRVGEAEKKNDSLTRRIVELHSEIEGFKGEIAVCKTQIGEFEVSKKDLEARIEESESKAKTAIEEEKENTDKLIATEKTKLEEMQAQAATDRAELEAKITNLETELQGAKDANVVIVSERLEAKARLETATGSLATAYAEVKNVQDRNKDLESTIETTKAQITALEAKAEELNRLGQQHKELGQHAEGLQADLDKHAVGAAALQADKDKLASDRADLDALKETMQDATAMTKLMEEKASLESRVKDLEMEAQGLKAEETILKGEVEILRTEANKVPALTEQHHAVSAQLGAALQDLAHTRAALEAAAAQVKELNAQAAKLRSRPKERSGSRPRKHDRSRSTGLVFVRAPSNKGTGVFVTTREALKAEQVEK</sequence>
<feature type="coiled-coil region" evidence="1">
    <location>
        <begin position="692"/>
        <end position="746"/>
    </location>
</feature>
<evidence type="ECO:0000256" key="1">
    <source>
        <dbReference type="SAM" id="Coils"/>
    </source>
</evidence>
<dbReference type="PANTHER" id="PTHR45615">
    <property type="entry name" value="MYOSIN HEAVY CHAIN, NON-MUSCLE"/>
    <property type="match status" value="1"/>
</dbReference>
<dbReference type="PANTHER" id="PTHR45615:SF66">
    <property type="entry name" value="CARD DOMAIN-CONTAINING PROTEIN"/>
    <property type="match status" value="1"/>
</dbReference>
<evidence type="ECO:0000313" key="4">
    <source>
        <dbReference type="Proteomes" id="UP000030651"/>
    </source>
</evidence>
<proteinExistence type="predicted"/>
<name>W3XQ74_PESFW</name>
<feature type="region of interest" description="Disordered" evidence="2">
    <location>
        <begin position="171"/>
        <end position="190"/>
    </location>
</feature>
<keyword evidence="4" id="KW-1185">Reference proteome</keyword>
<dbReference type="EMBL" id="KI912109">
    <property type="protein sequence ID" value="ETS88198.1"/>
    <property type="molecule type" value="Genomic_DNA"/>
</dbReference>
<dbReference type="KEGG" id="pfy:PFICI_02026"/>
<gene>
    <name evidence="3" type="ORF">PFICI_02026</name>
</gene>
<dbReference type="SUPFAM" id="SSF90257">
    <property type="entry name" value="Myosin rod fragments"/>
    <property type="match status" value="1"/>
</dbReference>
<dbReference type="HOGENOM" id="CLU_334658_0_0_1"/>
<feature type="compositionally biased region" description="Low complexity" evidence="2">
    <location>
        <begin position="41"/>
        <end position="59"/>
    </location>
</feature>
<dbReference type="OMA" id="AKHHEIE"/>
<dbReference type="RefSeq" id="XP_007828798.1">
    <property type="nucleotide sequence ID" value="XM_007830607.1"/>
</dbReference>
<feature type="compositionally biased region" description="Low complexity" evidence="2">
    <location>
        <begin position="120"/>
        <end position="139"/>
    </location>
</feature>
<feature type="compositionally biased region" description="Polar residues" evidence="2">
    <location>
        <begin position="64"/>
        <end position="74"/>
    </location>
</feature>
<feature type="coiled-coil region" evidence="1">
    <location>
        <begin position="419"/>
        <end position="664"/>
    </location>
</feature>
<evidence type="ECO:0000313" key="3">
    <source>
        <dbReference type="EMBL" id="ETS88198.1"/>
    </source>
</evidence>
<evidence type="ECO:0000256" key="2">
    <source>
        <dbReference type="SAM" id="MobiDB-lite"/>
    </source>
</evidence>
<dbReference type="AlphaFoldDB" id="W3XQ74"/>
<reference evidence="4" key="1">
    <citation type="journal article" date="2015" name="BMC Genomics">
        <title>Genomic and transcriptomic analysis of the endophytic fungus Pestalotiopsis fici reveals its lifestyle and high potential for synthesis of natural products.</title>
        <authorList>
            <person name="Wang X."/>
            <person name="Zhang X."/>
            <person name="Liu L."/>
            <person name="Xiang M."/>
            <person name="Wang W."/>
            <person name="Sun X."/>
            <person name="Che Y."/>
            <person name="Guo L."/>
            <person name="Liu G."/>
            <person name="Guo L."/>
            <person name="Wang C."/>
            <person name="Yin W.B."/>
            <person name="Stadler M."/>
            <person name="Zhang X."/>
            <person name="Liu X."/>
        </authorList>
    </citation>
    <scope>NUCLEOTIDE SEQUENCE [LARGE SCALE GENOMIC DNA]</scope>
    <source>
        <strain evidence="4">W106-1 / CGMCC3.15140</strain>
    </source>
</reference>
<dbReference type="eggNOG" id="ENOG502SC5D">
    <property type="taxonomic scope" value="Eukaryota"/>
</dbReference>
<feature type="region of interest" description="Disordered" evidence="2">
    <location>
        <begin position="799"/>
        <end position="827"/>
    </location>
</feature>
<dbReference type="Gene3D" id="1.20.5.4090">
    <property type="match status" value="1"/>
</dbReference>
<dbReference type="InParanoid" id="W3XQ74"/>
<keyword evidence="1" id="KW-0175">Coiled coil</keyword>
<feature type="coiled-coil region" evidence="1">
    <location>
        <begin position="212"/>
        <end position="390"/>
    </location>
</feature>
<organism evidence="3 4">
    <name type="scientific">Pestalotiopsis fici (strain W106-1 / CGMCC3.15140)</name>
    <dbReference type="NCBI Taxonomy" id="1229662"/>
    <lineage>
        <taxon>Eukaryota</taxon>
        <taxon>Fungi</taxon>
        <taxon>Dikarya</taxon>
        <taxon>Ascomycota</taxon>
        <taxon>Pezizomycotina</taxon>
        <taxon>Sordariomycetes</taxon>
        <taxon>Xylariomycetidae</taxon>
        <taxon>Amphisphaeriales</taxon>
        <taxon>Sporocadaceae</taxon>
        <taxon>Pestalotiopsis</taxon>
    </lineage>
</organism>
<protein>
    <submittedName>
        <fullName evidence="3">Uncharacterized protein</fullName>
    </submittedName>
</protein>